<name>A0A1V0SDZ1_9VIRU</name>
<evidence type="ECO:0000313" key="1">
    <source>
        <dbReference type="EMBL" id="ARF09939.1"/>
    </source>
</evidence>
<sequence>MDNQDNIQLDNTFRYLNSNILILGKKDSGKTSLVRDIYEKIQNSINEVHVFSNVSSSYLDITNAIYNDFNLIDDLLQKCQQTKHVNKLIIIENVIDDNKINQIDLIVNLLCKSKNYNLTIIITMQYPIVIDLEYRNKFNYIFTSYYDFLADQKKIHDFYYYMYQSFLYFVNVLKTLKEHEFLGVKIQSSPYVISYTPKIHMNLRFIPTKKINDIEYNIDKELDSILDIIGDMTSSLNNLIKVIEKLKLRK</sequence>
<gene>
    <name evidence="1" type="ORF">Indivirus_6_5</name>
</gene>
<dbReference type="Gene3D" id="3.40.50.300">
    <property type="entry name" value="P-loop containing nucleotide triphosphate hydrolases"/>
    <property type="match status" value="1"/>
</dbReference>
<reference evidence="1" key="1">
    <citation type="journal article" date="2017" name="Science">
        <title>Giant viruses with an expanded complement of translation system components.</title>
        <authorList>
            <person name="Schulz F."/>
            <person name="Yutin N."/>
            <person name="Ivanova N.N."/>
            <person name="Ortega D.R."/>
            <person name="Lee T.K."/>
            <person name="Vierheilig J."/>
            <person name="Daims H."/>
            <person name="Horn M."/>
            <person name="Wagner M."/>
            <person name="Jensen G.J."/>
            <person name="Kyrpides N.C."/>
            <person name="Koonin E.V."/>
            <person name="Woyke T."/>
        </authorList>
    </citation>
    <scope>NUCLEOTIDE SEQUENCE</scope>
    <source>
        <strain evidence="1">ILV1</strain>
    </source>
</reference>
<accession>A0A1V0SDZ1</accession>
<dbReference type="InterPro" id="IPR027417">
    <property type="entry name" value="P-loop_NTPase"/>
</dbReference>
<organism evidence="1">
    <name type="scientific">Indivirus ILV1</name>
    <dbReference type="NCBI Taxonomy" id="1977633"/>
    <lineage>
        <taxon>Viruses</taxon>
        <taxon>Varidnaviria</taxon>
        <taxon>Bamfordvirae</taxon>
        <taxon>Nucleocytoviricota</taxon>
        <taxon>Megaviricetes</taxon>
        <taxon>Imitervirales</taxon>
        <taxon>Mimiviridae</taxon>
        <taxon>Klosneuvirinae</taxon>
        <taxon>Indivirus</taxon>
    </lineage>
</organism>
<protein>
    <submittedName>
        <fullName evidence="1">p-loop NTPase domain protein</fullName>
    </submittedName>
</protein>
<dbReference type="EMBL" id="KY684090">
    <property type="protein sequence ID" value="ARF09939.1"/>
    <property type="molecule type" value="Genomic_DNA"/>
</dbReference>
<proteinExistence type="predicted"/>
<dbReference type="SUPFAM" id="SSF52540">
    <property type="entry name" value="P-loop containing nucleoside triphosphate hydrolases"/>
    <property type="match status" value="1"/>
</dbReference>